<feature type="domain" description="UspA" evidence="2">
    <location>
        <begin position="508"/>
        <end position="655"/>
    </location>
</feature>
<feature type="compositionally biased region" description="Low complexity" evidence="1">
    <location>
        <begin position="88"/>
        <end position="112"/>
    </location>
</feature>
<feature type="compositionally biased region" description="Acidic residues" evidence="1">
    <location>
        <begin position="787"/>
        <end position="798"/>
    </location>
</feature>
<dbReference type="PRINTS" id="PR01438">
    <property type="entry name" value="UNVRSLSTRESS"/>
</dbReference>
<gene>
    <name evidence="3" type="ORF">BDZ90DRAFT_230302</name>
</gene>
<dbReference type="PANTHER" id="PTHR46100:SF4">
    <property type="entry name" value="USPA DOMAIN-CONTAINING PROTEIN"/>
    <property type="match status" value="1"/>
</dbReference>
<dbReference type="SUPFAM" id="SSF52402">
    <property type="entry name" value="Adenine nucleotide alpha hydrolases-like"/>
    <property type="match status" value="1"/>
</dbReference>
<dbReference type="Proteomes" id="UP000245884">
    <property type="component" value="Unassembled WGS sequence"/>
</dbReference>
<proteinExistence type="predicted"/>
<reference evidence="3 4" key="1">
    <citation type="journal article" date="2018" name="Mol. Biol. Evol.">
        <title>Broad Genomic Sampling Reveals a Smut Pathogenic Ancestry of the Fungal Clade Ustilaginomycotina.</title>
        <authorList>
            <person name="Kijpornyongpan T."/>
            <person name="Mondo S.J."/>
            <person name="Barry K."/>
            <person name="Sandor L."/>
            <person name="Lee J."/>
            <person name="Lipzen A."/>
            <person name="Pangilinan J."/>
            <person name="LaButti K."/>
            <person name="Hainaut M."/>
            <person name="Henrissat B."/>
            <person name="Grigoriev I.V."/>
            <person name="Spatafora J.W."/>
            <person name="Aime M.C."/>
        </authorList>
    </citation>
    <scope>NUCLEOTIDE SEQUENCE [LARGE SCALE GENOMIC DNA]</scope>
    <source>
        <strain evidence="3 4">MCA 5214</strain>
    </source>
</reference>
<organism evidence="3 4">
    <name type="scientific">Jaminaea rosea</name>
    <dbReference type="NCBI Taxonomy" id="1569628"/>
    <lineage>
        <taxon>Eukaryota</taxon>
        <taxon>Fungi</taxon>
        <taxon>Dikarya</taxon>
        <taxon>Basidiomycota</taxon>
        <taxon>Ustilaginomycotina</taxon>
        <taxon>Exobasidiomycetes</taxon>
        <taxon>Microstromatales</taxon>
        <taxon>Microstromatales incertae sedis</taxon>
        <taxon>Jaminaea</taxon>
    </lineage>
</organism>
<protein>
    <recommendedName>
        <fullName evidence="2">UspA domain-containing protein</fullName>
    </recommendedName>
</protein>
<dbReference type="STRING" id="1569628.A0A316UW24"/>
<evidence type="ECO:0000313" key="4">
    <source>
        <dbReference type="Proteomes" id="UP000245884"/>
    </source>
</evidence>
<feature type="compositionally biased region" description="Acidic residues" evidence="1">
    <location>
        <begin position="305"/>
        <end position="314"/>
    </location>
</feature>
<feature type="compositionally biased region" description="Basic and acidic residues" evidence="1">
    <location>
        <begin position="681"/>
        <end position="733"/>
    </location>
</feature>
<dbReference type="Gene3D" id="3.40.50.620">
    <property type="entry name" value="HUPs"/>
    <property type="match status" value="1"/>
</dbReference>
<dbReference type="Pfam" id="PF00582">
    <property type="entry name" value="Usp"/>
    <property type="match status" value="1"/>
</dbReference>
<dbReference type="EMBL" id="KZ819663">
    <property type="protein sequence ID" value="PWN29432.1"/>
    <property type="molecule type" value="Genomic_DNA"/>
</dbReference>
<feature type="compositionally biased region" description="Basic and acidic residues" evidence="1">
    <location>
        <begin position="258"/>
        <end position="284"/>
    </location>
</feature>
<dbReference type="CDD" id="cd23659">
    <property type="entry name" value="USP_At3g01520-like"/>
    <property type="match status" value="1"/>
</dbReference>
<feature type="compositionally biased region" description="Low complexity" evidence="1">
    <location>
        <begin position="35"/>
        <end position="75"/>
    </location>
</feature>
<dbReference type="InterPro" id="IPR014729">
    <property type="entry name" value="Rossmann-like_a/b/a_fold"/>
</dbReference>
<feature type="region of interest" description="Disordered" evidence="1">
    <location>
        <begin position="1"/>
        <end position="314"/>
    </location>
</feature>
<feature type="region of interest" description="Disordered" evidence="1">
    <location>
        <begin position="681"/>
        <end position="881"/>
    </location>
</feature>
<keyword evidence="4" id="KW-1185">Reference proteome</keyword>
<dbReference type="InterPro" id="IPR006016">
    <property type="entry name" value="UspA"/>
</dbReference>
<dbReference type="PANTHER" id="PTHR46100">
    <property type="entry name" value="IMP2'P"/>
    <property type="match status" value="1"/>
</dbReference>
<dbReference type="AlphaFoldDB" id="A0A316UW24"/>
<evidence type="ECO:0000259" key="2">
    <source>
        <dbReference type="Pfam" id="PF00582"/>
    </source>
</evidence>
<dbReference type="GeneID" id="37027246"/>
<feature type="compositionally biased region" description="Low complexity" evidence="1">
    <location>
        <begin position="285"/>
        <end position="297"/>
    </location>
</feature>
<sequence>MSGGQPPASLSWRVGTPSGSGSGSGRSSPQHQRNTSTSTSSSLASAVLPAISIALPGSSGPSSASSSSSRLPIPGSGSGSGIATDQPSVASSSSASTEDVRSSSSGRASNNSENPQLEMQASSSNSHRSSLLYPFHIGPLRTDGKSGHDASQRKARKRDKLARAGRSLSPFRTRHGRSGSLNRLGEALAAVTMRSHSGDNKLLTPPKVGGSGASSSQSRTPQSDDASIGEATEDDSTDTESVRSVGLAPRNTAFGSGRDGRGDGDEEHSGSAHDDDADPEKQRTSLDASGEESLSSESDGHRAQEDEDDSIIDFDDATIDNTLFNAGCLDLHNAWQNNKESIGEGGWYPSEDDPSWSNDEHQDEDDQVSSSSRSHPHRDHHHHGSRHSGALVDDPEGEDDEGYTQKGTRTAPVDGAPPIETSETSMDHHSRLPNVILPSSHRPTAPKKQGSKWISSSSRSAGGDEYSLVASRPIFAKNRCTITLVHGEYEKAVEARRSGSGEGRNPRRWVVASDGSEESSYAIEWTIGTVLRDGDETLIVSVMETSEKLDGSHLPTNAAGKAALEEKQRIRQSMALVLARQATALLQRTRLAVKVSCQALHAKHARHMLLDLIDFYEPTMVIVGSRGLGSLKGILLGSTSHYLLQRSSKPIMIARKRLQLPALPRGKGDVVSSVRRRHMRLDEAAIEKKSKVGEEEGADGESHSEGEEGEKEGGEKKAEEGDNNAEEGKKSEESEADATVLSPESQGDKKEKADKRKIHVETQEEQRRREGSSTMAAVEDRRLRESEGDEDDEHDGEGDLAGQQSQEGAASEPSASTKSLSSSTTAEADNDEQVYKSGAAVSERAEERGRRPSATPAEEVAPDAGSEEAERGRGRSRTRDR</sequence>
<dbReference type="OrthoDB" id="992776at2759"/>
<evidence type="ECO:0000313" key="3">
    <source>
        <dbReference type="EMBL" id="PWN29432.1"/>
    </source>
</evidence>
<feature type="region of interest" description="Disordered" evidence="1">
    <location>
        <begin position="342"/>
        <end position="464"/>
    </location>
</feature>
<name>A0A316UW24_9BASI</name>
<feature type="compositionally biased region" description="Acidic residues" evidence="1">
    <location>
        <begin position="393"/>
        <end position="402"/>
    </location>
</feature>
<dbReference type="RefSeq" id="XP_025364044.1">
    <property type="nucleotide sequence ID" value="XM_025505423.1"/>
</dbReference>
<feature type="compositionally biased region" description="Basic and acidic residues" evidence="1">
    <location>
        <begin position="746"/>
        <end position="771"/>
    </location>
</feature>
<feature type="compositionally biased region" description="Polar residues" evidence="1">
    <location>
        <begin position="213"/>
        <end position="225"/>
    </location>
</feature>
<dbReference type="InterPro" id="IPR006015">
    <property type="entry name" value="Universal_stress_UspA"/>
</dbReference>
<feature type="compositionally biased region" description="Basic and acidic residues" evidence="1">
    <location>
        <begin position="868"/>
        <end position="881"/>
    </location>
</feature>
<feature type="compositionally biased region" description="Basic and acidic residues" evidence="1">
    <location>
        <begin position="142"/>
        <end position="152"/>
    </location>
</feature>
<evidence type="ECO:0000256" key="1">
    <source>
        <dbReference type="SAM" id="MobiDB-lite"/>
    </source>
</evidence>
<feature type="compositionally biased region" description="Basic residues" evidence="1">
    <location>
        <begin position="374"/>
        <end position="386"/>
    </location>
</feature>
<accession>A0A316UW24</accession>
<feature type="compositionally biased region" description="Low complexity" evidence="1">
    <location>
        <begin position="810"/>
        <end position="827"/>
    </location>
</feature>